<organism evidence="1 2">
    <name type="scientific">Nocardia panacis</name>
    <dbReference type="NCBI Taxonomy" id="2340916"/>
    <lineage>
        <taxon>Bacteria</taxon>
        <taxon>Bacillati</taxon>
        <taxon>Actinomycetota</taxon>
        <taxon>Actinomycetes</taxon>
        <taxon>Mycobacteriales</taxon>
        <taxon>Nocardiaceae</taxon>
        <taxon>Nocardia</taxon>
    </lineage>
</organism>
<keyword evidence="2" id="KW-1185">Reference proteome</keyword>
<proteinExistence type="predicted"/>
<protein>
    <submittedName>
        <fullName evidence="1">Uncharacterized protein</fullName>
    </submittedName>
</protein>
<dbReference type="AlphaFoldDB" id="A0A3A4K314"/>
<gene>
    <name evidence="1" type="ORF">D5S18_27155</name>
</gene>
<dbReference type="EMBL" id="QZFU01000036">
    <property type="protein sequence ID" value="RJO70864.1"/>
    <property type="molecule type" value="Genomic_DNA"/>
</dbReference>
<comment type="caution">
    <text evidence="1">The sequence shown here is derived from an EMBL/GenBank/DDBJ whole genome shotgun (WGS) entry which is preliminary data.</text>
</comment>
<name>A0A3A4K314_9NOCA</name>
<evidence type="ECO:0000313" key="1">
    <source>
        <dbReference type="EMBL" id="RJO70864.1"/>
    </source>
</evidence>
<reference evidence="1 2" key="1">
    <citation type="submission" date="2018-09" db="EMBL/GenBank/DDBJ databases">
        <title>YIM PH21274 draft genome.</title>
        <authorList>
            <person name="Miao C."/>
        </authorList>
    </citation>
    <scope>NUCLEOTIDE SEQUENCE [LARGE SCALE GENOMIC DNA]</scope>
    <source>
        <strain evidence="1 2">YIM PH 21724</strain>
    </source>
</reference>
<dbReference type="Proteomes" id="UP000266677">
    <property type="component" value="Unassembled WGS sequence"/>
</dbReference>
<evidence type="ECO:0000313" key="2">
    <source>
        <dbReference type="Proteomes" id="UP000266677"/>
    </source>
</evidence>
<dbReference type="RefSeq" id="WP_120043921.1">
    <property type="nucleotide sequence ID" value="NZ_QZFU01000036.1"/>
</dbReference>
<accession>A0A3A4K314</accession>
<sequence length="82" mass="8979">MTIELRIDRIILTDTAVRPTDLAAAIRVELARLLSDSPGGWRRAARTRVTVVMPAPKSGELGRAIAHSVYSALRRTGEGELR</sequence>